<keyword evidence="4 8" id="KW-0479">Metal-binding</keyword>
<dbReference type="PRINTS" id="PR00789">
    <property type="entry name" value="OSIALOPTASE"/>
</dbReference>
<keyword evidence="2 8" id="KW-0808">Transferase</keyword>
<evidence type="ECO:0000313" key="10">
    <source>
        <dbReference type="EMBL" id="THV22386.1"/>
    </source>
</evidence>
<comment type="function">
    <text evidence="8">Required for the formation of a threonylcarbamoyl group on adenosine at position 37 (t(6)A37) in tRNAs that read codons beginning with adenine. Is involved in the transfer of the threonylcarbamoyl moiety of threonylcarbamoyl-AMP (TC-AMP) to the N6 group of A37, together with TsaE and TsaB. TsaD likely plays a direct catalytic role in this reaction.</text>
</comment>
<proteinExistence type="inferred from homology"/>
<evidence type="ECO:0000256" key="7">
    <source>
        <dbReference type="ARBA" id="ARBA00048117"/>
    </source>
</evidence>
<dbReference type="GO" id="GO:0002949">
    <property type="term" value="P:tRNA threonylcarbamoyladenosine modification"/>
    <property type="evidence" value="ECO:0007669"/>
    <property type="project" value="UniProtKB-UniRule"/>
</dbReference>
<evidence type="ECO:0000313" key="11">
    <source>
        <dbReference type="Proteomes" id="UP000308828"/>
    </source>
</evidence>
<evidence type="ECO:0000256" key="4">
    <source>
        <dbReference type="ARBA" id="ARBA00022723"/>
    </source>
</evidence>
<dbReference type="Pfam" id="PF00814">
    <property type="entry name" value="TsaD"/>
    <property type="match status" value="1"/>
</dbReference>
<dbReference type="EC" id="2.3.1.234" evidence="8"/>
<comment type="subcellular location">
    <subcellularLocation>
        <location evidence="8">Cytoplasm</location>
    </subcellularLocation>
</comment>
<dbReference type="AlphaFoldDB" id="A0A4V4HMI8"/>
<dbReference type="Gene3D" id="3.30.420.40">
    <property type="match status" value="2"/>
</dbReference>
<dbReference type="NCBIfam" id="TIGR03723">
    <property type="entry name" value="T6A_TsaD_YgjD"/>
    <property type="match status" value="1"/>
</dbReference>
<gene>
    <name evidence="8 10" type="primary">tsaD</name>
    <name evidence="10" type="ORF">FAA97_13970</name>
</gene>
<dbReference type="InterPro" id="IPR017861">
    <property type="entry name" value="KAE1/TsaD"/>
</dbReference>
<dbReference type="GO" id="GO:0005506">
    <property type="term" value="F:iron ion binding"/>
    <property type="evidence" value="ECO:0007669"/>
    <property type="project" value="UniProtKB-UniRule"/>
</dbReference>
<evidence type="ECO:0000256" key="6">
    <source>
        <dbReference type="ARBA" id="ARBA00023315"/>
    </source>
</evidence>
<evidence type="ECO:0000256" key="8">
    <source>
        <dbReference type="HAMAP-Rule" id="MF_01445"/>
    </source>
</evidence>
<dbReference type="CDD" id="cd24133">
    <property type="entry name" value="ASKHA_NBD_TsaD_bac"/>
    <property type="match status" value="1"/>
</dbReference>
<accession>A0A4V4HMI8</accession>
<dbReference type="PANTHER" id="PTHR11735">
    <property type="entry name" value="TRNA N6-ADENOSINE THREONYLCARBAMOYLTRANSFERASE"/>
    <property type="match status" value="1"/>
</dbReference>
<dbReference type="OrthoDB" id="9806197at2"/>
<dbReference type="Proteomes" id="UP000308828">
    <property type="component" value="Unassembled WGS sequence"/>
</dbReference>
<dbReference type="RefSeq" id="WP_136599156.1">
    <property type="nucleotide sequence ID" value="NZ_STGV01000004.1"/>
</dbReference>
<dbReference type="HAMAP" id="MF_01445">
    <property type="entry name" value="TsaD"/>
    <property type="match status" value="1"/>
</dbReference>
<dbReference type="InterPro" id="IPR022450">
    <property type="entry name" value="TsaD"/>
</dbReference>
<feature type="binding site" evidence="8">
    <location>
        <position position="315"/>
    </location>
    <ligand>
        <name>Fe cation</name>
        <dbReference type="ChEBI" id="CHEBI:24875"/>
    </ligand>
</feature>
<keyword evidence="6 8" id="KW-0012">Acyltransferase</keyword>
<feature type="binding site" evidence="8">
    <location>
        <begin position="141"/>
        <end position="145"/>
    </location>
    <ligand>
        <name>substrate</name>
    </ligand>
</feature>
<dbReference type="SUPFAM" id="SSF53067">
    <property type="entry name" value="Actin-like ATPase domain"/>
    <property type="match status" value="2"/>
</dbReference>
<evidence type="ECO:0000256" key="5">
    <source>
        <dbReference type="ARBA" id="ARBA00023004"/>
    </source>
</evidence>
<protein>
    <recommendedName>
        <fullName evidence="8">tRNA N6-adenosine threonylcarbamoyltransferase</fullName>
        <ecNumber evidence="8">2.3.1.234</ecNumber>
    </recommendedName>
    <alternativeName>
        <fullName evidence="8">N6-L-threonylcarbamoyladenine synthase</fullName>
        <shortName evidence="8">t(6)A synthase</shortName>
    </alternativeName>
    <alternativeName>
        <fullName evidence="8">t(6)A37 threonylcarbamoyladenosine biosynthesis protein TsaD</fullName>
    </alternativeName>
    <alternativeName>
        <fullName evidence="8">tRNA threonylcarbamoyladenosine biosynthesis protein TsaD</fullName>
    </alternativeName>
</protein>
<feature type="binding site" evidence="8">
    <location>
        <position position="287"/>
    </location>
    <ligand>
        <name>substrate</name>
    </ligand>
</feature>
<feature type="domain" description="Gcp-like" evidence="9">
    <location>
        <begin position="34"/>
        <end position="322"/>
    </location>
</feature>
<keyword evidence="11" id="KW-1185">Reference proteome</keyword>
<feature type="binding site" evidence="8">
    <location>
        <position position="174"/>
    </location>
    <ligand>
        <name>substrate</name>
    </ligand>
</feature>
<dbReference type="GO" id="GO:0005737">
    <property type="term" value="C:cytoplasm"/>
    <property type="evidence" value="ECO:0007669"/>
    <property type="project" value="UniProtKB-SubCell"/>
</dbReference>
<keyword evidence="1 8" id="KW-0963">Cytoplasm</keyword>
<evidence type="ECO:0000256" key="1">
    <source>
        <dbReference type="ARBA" id="ARBA00022490"/>
    </source>
</evidence>
<evidence type="ECO:0000256" key="3">
    <source>
        <dbReference type="ARBA" id="ARBA00022694"/>
    </source>
</evidence>
<feature type="binding site" evidence="8">
    <location>
        <position position="191"/>
    </location>
    <ligand>
        <name>substrate</name>
    </ligand>
</feature>
<dbReference type="FunFam" id="3.30.420.40:FF:000012">
    <property type="entry name" value="tRNA N6-adenosine threonylcarbamoyltransferase"/>
    <property type="match status" value="1"/>
</dbReference>
<dbReference type="GO" id="GO:0061711">
    <property type="term" value="F:tRNA N(6)-L-threonylcarbamoyladenine synthase activity"/>
    <property type="evidence" value="ECO:0007669"/>
    <property type="project" value="UniProtKB-EC"/>
</dbReference>
<comment type="cofactor">
    <cofactor evidence="8">
        <name>Fe(2+)</name>
        <dbReference type="ChEBI" id="CHEBI:29033"/>
    </cofactor>
    <text evidence="8">Binds 1 Fe(2+) ion per subunit.</text>
</comment>
<dbReference type="PANTHER" id="PTHR11735:SF6">
    <property type="entry name" value="TRNA N6-ADENOSINE THREONYLCARBAMOYLTRANSFERASE, MITOCHONDRIAL"/>
    <property type="match status" value="1"/>
</dbReference>
<feature type="binding site" evidence="8">
    <location>
        <position position="123"/>
    </location>
    <ligand>
        <name>Fe cation</name>
        <dbReference type="ChEBI" id="CHEBI:24875"/>
    </ligand>
</feature>
<feature type="binding site" evidence="8">
    <location>
        <position position="119"/>
    </location>
    <ligand>
        <name>Fe cation</name>
        <dbReference type="ChEBI" id="CHEBI:24875"/>
    </ligand>
</feature>
<name>A0A4V4HMI8_9HYPH</name>
<keyword evidence="3 8" id="KW-0819">tRNA processing</keyword>
<feature type="binding site" evidence="8">
    <location>
        <position position="187"/>
    </location>
    <ligand>
        <name>substrate</name>
    </ligand>
</feature>
<organism evidence="10 11">
    <name type="scientific">Peteryoungia ipomoeae</name>
    <dbReference type="NCBI Taxonomy" id="1210932"/>
    <lineage>
        <taxon>Bacteria</taxon>
        <taxon>Pseudomonadati</taxon>
        <taxon>Pseudomonadota</taxon>
        <taxon>Alphaproteobacteria</taxon>
        <taxon>Hyphomicrobiales</taxon>
        <taxon>Rhizobiaceae</taxon>
        <taxon>Peteryoungia</taxon>
    </lineage>
</organism>
<evidence type="ECO:0000256" key="2">
    <source>
        <dbReference type="ARBA" id="ARBA00022679"/>
    </source>
</evidence>
<comment type="similarity">
    <text evidence="8">Belongs to the KAE1 / TsaD family.</text>
</comment>
<evidence type="ECO:0000259" key="9">
    <source>
        <dbReference type="Pfam" id="PF00814"/>
    </source>
</evidence>
<dbReference type="NCBIfam" id="TIGR00329">
    <property type="entry name" value="gcp_kae1"/>
    <property type="match status" value="1"/>
</dbReference>
<dbReference type="InterPro" id="IPR000905">
    <property type="entry name" value="Gcp-like_dom"/>
</dbReference>
<dbReference type="EMBL" id="STGV01000004">
    <property type="protein sequence ID" value="THV22386.1"/>
    <property type="molecule type" value="Genomic_DNA"/>
</dbReference>
<comment type="caution">
    <text evidence="10">The sequence shown here is derived from an EMBL/GenBank/DDBJ whole genome shotgun (WGS) entry which is preliminary data.</text>
</comment>
<dbReference type="FunFam" id="3.30.420.40:FF:000040">
    <property type="entry name" value="tRNA N6-adenosine threonylcarbamoyltransferase"/>
    <property type="match status" value="1"/>
</dbReference>
<sequence>MIANLRILGIETSCDETAAAIVTRLADGSAVTEADVVLSQLDEHSAYGGVVPEIAARAHVDALDTLIEEALQRAGITLREVDAIAATSGPGLIGGLLVGLMTGKALARATGKPLYAINHLEGHALTARLTDGVTFPYLMLLVSGGHTQLVLVKGVGAYERWGTTIDDALGEAFDKTAKLLGLPYPGGPAVERAAASGNPKRFAFPRPLVGEARLDFSFSGLKTAVRQAAESIAPVSDQDISDICASFQHAISRTLKDRIGRGLQRFRETYPEITAPALVVAGGVAANKDVRHTLDTLCAEHGFRFVAPPHHLCTDNAVMIAWAGLERMALGLPADELTVAPRSRWPLDQDAKALLAYGKRGAKA</sequence>
<dbReference type="InterPro" id="IPR043129">
    <property type="entry name" value="ATPase_NBD"/>
</dbReference>
<reference evidence="10 11" key="1">
    <citation type="submission" date="2019-04" db="EMBL/GenBank/DDBJ databases">
        <title>Genome sequence of strain shin9-1.</title>
        <authorList>
            <person name="Gao J."/>
            <person name="Sun J."/>
        </authorList>
    </citation>
    <scope>NUCLEOTIDE SEQUENCE [LARGE SCALE GENOMIC DNA]</scope>
    <source>
        <strain evidence="11">shin9-1</strain>
    </source>
</reference>
<comment type="catalytic activity">
    <reaction evidence="7 8">
        <text>L-threonylcarbamoyladenylate + adenosine(37) in tRNA = N(6)-L-threonylcarbamoyladenosine(37) in tRNA + AMP + H(+)</text>
        <dbReference type="Rhea" id="RHEA:37059"/>
        <dbReference type="Rhea" id="RHEA-COMP:10162"/>
        <dbReference type="Rhea" id="RHEA-COMP:10163"/>
        <dbReference type="ChEBI" id="CHEBI:15378"/>
        <dbReference type="ChEBI" id="CHEBI:73682"/>
        <dbReference type="ChEBI" id="CHEBI:74411"/>
        <dbReference type="ChEBI" id="CHEBI:74418"/>
        <dbReference type="ChEBI" id="CHEBI:456215"/>
        <dbReference type="EC" id="2.3.1.234"/>
    </reaction>
</comment>
<keyword evidence="5 8" id="KW-0408">Iron</keyword>